<dbReference type="GO" id="GO:0008237">
    <property type="term" value="F:metallopeptidase activity"/>
    <property type="evidence" value="ECO:0007669"/>
    <property type="project" value="InterPro"/>
</dbReference>
<dbReference type="Gene3D" id="3.40.390.10">
    <property type="entry name" value="Collagenase (Catalytic Domain)"/>
    <property type="match status" value="1"/>
</dbReference>
<dbReference type="EMBL" id="CP012850">
    <property type="protein sequence ID" value="ALI37358.1"/>
    <property type="molecule type" value="Genomic_DNA"/>
</dbReference>
<evidence type="ECO:0000313" key="3">
    <source>
        <dbReference type="Proteomes" id="UP000058925"/>
    </source>
</evidence>
<name>A0A654M0U4_9ARCH</name>
<gene>
    <name evidence="2" type="ORF">NMY3_03173</name>
</gene>
<feature type="transmembrane region" description="Helical" evidence="1">
    <location>
        <begin position="12"/>
        <end position="34"/>
    </location>
</feature>
<keyword evidence="1" id="KW-1133">Transmembrane helix</keyword>
<proteinExistence type="predicted"/>
<organism evidence="2 3">
    <name type="scientific">Candidatus Nitrosocosmicus oleophilus</name>
    <dbReference type="NCBI Taxonomy" id="1353260"/>
    <lineage>
        <taxon>Archaea</taxon>
        <taxon>Nitrososphaerota</taxon>
        <taxon>Nitrososphaeria</taxon>
        <taxon>Nitrososphaerales</taxon>
        <taxon>Nitrososphaeraceae</taxon>
        <taxon>Candidatus Nitrosocosmicus</taxon>
    </lineage>
</organism>
<dbReference type="KEGG" id="taa:NMY3_03173"/>
<keyword evidence="3" id="KW-1185">Reference proteome</keyword>
<dbReference type="AlphaFoldDB" id="A0A654M0U4"/>
<keyword evidence="1" id="KW-0472">Membrane</keyword>
<dbReference type="Proteomes" id="UP000058925">
    <property type="component" value="Chromosome"/>
</dbReference>
<sequence length="809" mass="87866">MLLVIVKFNTLIFRYLFLDISILLFLFSLTYSGLFTDKAEAKTGCNDTGTPIDKDADDIPDAWELYGLDLNNDSQMDLNLKSLGAKVDHKDLFLEIDYMKNHRPNDTSIQMIKDAFKNSPPCNPDNTTGINLHVIVDDEIPHQSYIHLVCQAGGKWDGFNSLKDKYFGLSNDANDSNKININSAKLMVYHYGIFIHQFTPLKNLKPFETRSGCANPSTLDFVVSLGEFDKAKLLNTNSTILKTDATTGDVKSNIYYESGTLMHELGHTLGLGHGGNLTDDNSYKPNYLSIMNYNFQFPSPVGNRPLDYSRCASLPLNEKSINESRGIVTTCLPSEANMSTWIGYHNLDHKKICPPDMPYVLNKSLDWDGKDNITSTKLIPINIDCDKVPTEVLTGYDDWKNIKYILTKSNFDRILPTEINRIFASSTDSTIDIVNSPADLNIYNEKSIPDLLLDHVVLSNNIVQTVNNLSESEGKNLLLTKLGESKSTTTYSIPRSAAAAISLTNDTGSFVVSNSTNISIPSNASNVLQIKNSTTNYFIPRSAAAAISLTNDTGSFVVSNSINIAVFSKSGDASNVLQIKNSTTNYFIPRSAAAGIVLTNDTGSFVVSNSTNIAISSNTAAGRVISNDTGSFVVSNSTNISIPSNASNVLHIKNSTTNISIPSSAAAAAGIVLTNDTGSFVVSNSINIAVSSNSSDASNVLQIKNSTTNYFIPRSAAAGIVLTNDTGSFVVSNSTNISIPENILSQAIADSSNLKDSLEAGEIDKVINILDFLEKSSDSSGDLIRDLAFQNKFNPQVNNLKSVLEKQLG</sequence>
<accession>A0A654M0U4</accession>
<dbReference type="InterPro" id="IPR024079">
    <property type="entry name" value="MetalloPept_cat_dom_sf"/>
</dbReference>
<keyword evidence="1" id="KW-0812">Transmembrane</keyword>
<evidence type="ECO:0000313" key="2">
    <source>
        <dbReference type="EMBL" id="ALI37358.1"/>
    </source>
</evidence>
<evidence type="ECO:0000256" key="1">
    <source>
        <dbReference type="SAM" id="Phobius"/>
    </source>
</evidence>
<reference evidence="3" key="1">
    <citation type="submission" date="2015-10" db="EMBL/GenBank/DDBJ databases">
        <title>Niche specialization of a soil ammonia-oxidizing archaeon, Candidatus Nitrosocosmicus oleophilus.</title>
        <authorList>
            <person name="Jung M.-Y."/>
            <person name="Rhee S.-K."/>
        </authorList>
    </citation>
    <scope>NUCLEOTIDE SEQUENCE [LARGE SCALE GENOMIC DNA]</scope>
    <source>
        <strain evidence="3">MY3</strain>
    </source>
</reference>
<protein>
    <submittedName>
        <fullName evidence="2">Uncharacterized protein</fullName>
    </submittedName>
</protein>
<dbReference type="SUPFAM" id="SSF55486">
    <property type="entry name" value="Metalloproteases ('zincins'), catalytic domain"/>
    <property type="match status" value="1"/>
</dbReference>